<gene>
    <name evidence="2" type="ORF">ILUMI_05911</name>
</gene>
<evidence type="ECO:0000313" key="2">
    <source>
        <dbReference type="EMBL" id="KAF2900278.1"/>
    </source>
</evidence>
<feature type="compositionally biased region" description="Basic and acidic residues" evidence="1">
    <location>
        <begin position="130"/>
        <end position="142"/>
    </location>
</feature>
<sequence length="686" mass="78434">MPADEDYGRRHSILQHSAASPASAVSGDRYQTASPSDRFSQERVATTNDKTVQSVERLEPPERFQSVSDRFTTERSNSDRLPSGERYQGVSERYPLGDRLQTAVSTERLVQTPSHCHGAGERQQNFQPERYQHSDRSQKYPDKFTPIQNIGSLDRYHNHATLDRYSRTNTPTDRYHTLYSDKERCGSSADRYTPVEKYSSNDSYSTNDRHSAQNISSLGRHTPTERHRRGQGDREQYFTTPVPQNVASETYKRRDRSRSSERKSSESFQQHSENFRYGHDVQERYPSDRFPPIPCPERFATQERTERPERISFTQVPYMAPPSPAPASDRFIPPPPLSPTTTPSPDCYASNTFPSPTNSVPPPERFVPPPPLSPSPTEAFSPKKQRERYPERFSASPNPNDRYAQYQQDRYKDRTQYYSSERYPAPHQTQNTYHTHPDRYVNVQDRFSASERTTAPPNPHTPVERYTPQQQEPYYHYDRYPKYNATNVNSSDPYMRRDLAFQHQFRVAVPFQQNPYQRIRYMGTPSRAKCCQYQDCYQLCKSSPCSSSSSSVTSQGKEIQKELISNSSVQEVQCQNLNGYQQEKGIQCNNFPNKEIQCPGFHITTRADKKDVPCAGYVSPNLRTGKTQCRHGVCASPSVEYVGQSGGRHVCATPPPRGSIGSADGSLCSDQCCVRRSQNALAVTVW</sequence>
<evidence type="ECO:0000256" key="1">
    <source>
        <dbReference type="SAM" id="MobiDB-lite"/>
    </source>
</evidence>
<feature type="compositionally biased region" description="Polar residues" evidence="1">
    <location>
        <begin position="349"/>
        <end position="358"/>
    </location>
</feature>
<proteinExistence type="predicted"/>
<comment type="caution">
    <text evidence="2">The sequence shown here is derived from an EMBL/GenBank/DDBJ whole genome shotgun (WGS) entry which is preliminary data.</text>
</comment>
<dbReference type="AlphaFoldDB" id="A0A8K0D6F5"/>
<feature type="region of interest" description="Disordered" evidence="1">
    <location>
        <begin position="1"/>
        <end position="90"/>
    </location>
</feature>
<organism evidence="2 3">
    <name type="scientific">Ignelater luminosus</name>
    <name type="common">Cucubano</name>
    <name type="synonym">Pyrophorus luminosus</name>
    <dbReference type="NCBI Taxonomy" id="2038154"/>
    <lineage>
        <taxon>Eukaryota</taxon>
        <taxon>Metazoa</taxon>
        <taxon>Ecdysozoa</taxon>
        <taxon>Arthropoda</taxon>
        <taxon>Hexapoda</taxon>
        <taxon>Insecta</taxon>
        <taxon>Pterygota</taxon>
        <taxon>Neoptera</taxon>
        <taxon>Endopterygota</taxon>
        <taxon>Coleoptera</taxon>
        <taxon>Polyphaga</taxon>
        <taxon>Elateriformia</taxon>
        <taxon>Elateroidea</taxon>
        <taxon>Elateridae</taxon>
        <taxon>Agrypninae</taxon>
        <taxon>Pyrophorini</taxon>
        <taxon>Ignelater</taxon>
    </lineage>
</organism>
<evidence type="ECO:0000313" key="3">
    <source>
        <dbReference type="Proteomes" id="UP000801492"/>
    </source>
</evidence>
<feature type="compositionally biased region" description="Polar residues" evidence="1">
    <location>
        <begin position="237"/>
        <end position="248"/>
    </location>
</feature>
<dbReference type="OrthoDB" id="2146116at2759"/>
<keyword evidence="3" id="KW-1185">Reference proteome</keyword>
<feature type="compositionally biased region" description="Basic and acidic residues" evidence="1">
    <location>
        <begin position="300"/>
        <end position="310"/>
    </location>
</feature>
<feature type="compositionally biased region" description="Polar residues" evidence="1">
    <location>
        <begin position="29"/>
        <end position="54"/>
    </location>
</feature>
<feature type="compositionally biased region" description="Basic and acidic residues" evidence="1">
    <location>
        <begin position="273"/>
        <end position="287"/>
    </location>
</feature>
<dbReference type="Proteomes" id="UP000801492">
    <property type="component" value="Unassembled WGS sequence"/>
</dbReference>
<feature type="region of interest" description="Disordered" evidence="1">
    <location>
        <begin position="165"/>
        <end position="404"/>
    </location>
</feature>
<protein>
    <submittedName>
        <fullName evidence="2">Uncharacterized protein</fullName>
    </submittedName>
</protein>
<accession>A0A8K0D6F5</accession>
<feature type="compositionally biased region" description="Pro residues" evidence="1">
    <location>
        <begin position="359"/>
        <end position="374"/>
    </location>
</feature>
<feature type="region of interest" description="Disordered" evidence="1">
    <location>
        <begin position="449"/>
        <end position="469"/>
    </location>
</feature>
<feature type="region of interest" description="Disordered" evidence="1">
    <location>
        <begin position="114"/>
        <end position="142"/>
    </location>
</feature>
<name>A0A8K0D6F5_IGNLU</name>
<reference evidence="2" key="1">
    <citation type="submission" date="2019-08" db="EMBL/GenBank/DDBJ databases">
        <title>The genome of the North American firefly Photinus pyralis.</title>
        <authorList>
            <consortium name="Photinus pyralis genome working group"/>
            <person name="Fallon T.R."/>
            <person name="Sander Lower S.E."/>
            <person name="Weng J.-K."/>
        </authorList>
    </citation>
    <scope>NUCLEOTIDE SEQUENCE</scope>
    <source>
        <strain evidence="2">TRF0915ILg1</strain>
        <tissue evidence="2">Whole body</tissue>
    </source>
</reference>
<feature type="compositionally biased region" description="Polar residues" evidence="1">
    <location>
        <begin position="198"/>
        <end position="219"/>
    </location>
</feature>
<feature type="compositionally biased region" description="Basic and acidic residues" evidence="1">
    <location>
        <begin position="222"/>
        <end position="236"/>
    </location>
</feature>
<dbReference type="EMBL" id="VTPC01002296">
    <property type="protein sequence ID" value="KAF2900278.1"/>
    <property type="molecule type" value="Genomic_DNA"/>
</dbReference>
<feature type="compositionally biased region" description="Basic and acidic residues" evidence="1">
    <location>
        <begin position="173"/>
        <end position="185"/>
    </location>
</feature>